<sequence length="767" mass="84959">MASLGLGARLWLAFGWLLKRVLGLMVLLAVLAFGAFAWFVLWPVATVPPPEPVDELVYLDQGWSQADRELYYYTPQGTSMPQGASRGALRYDWFVHLRLPFSDQRFADPEHLRRYRFLVDPAPTPQNPDLLPVGFSRHFDTAIGEEVLDISCAACHNGELHFSRGGRTFGLRVDGGQAMHALTDSSRGQFAPMLLASLAWTAVNPFKFDQFARDVLGTRYPAAKGTLRRNLWTSLRHFVSDPQNNPIAHFYPVEEGYGRTDALGRIGNTVFGDHLVSDNLQVGSAPVSYPYLWNIWKFDWVQYNGSVAQPLARNIGEALGVGARIPLLSDTGAPLPEPERFRSSVRVPELVKIEGTLQRLQPPAWPEDILGPVDRGLATTGRELFVEHCQGCHGPHVAGAARQQAYAPLKPFPGMEWRIEVIPTSHIGTDPAAAQGFLERRYDLRATGLDNEDIDQALRPLLHRQLTREVRYRLAEVVRWRAVAQLPLGDLPSLLASYPAESADGRLPQAQFDSIRAALEAQAEPLPPVPDAATPPPDPLDCDLSCQTQALLWNLQHGAEHAAATLAALDVSRLSEGEALNVTGILIKNRYFRDHNIGFEQQQCIEGFGTLDLPQQIEGYKPRPLAGVWATPPFLHNGSVPTIYQLLSPPDSRDRRFLVGSRQYDPERLGYLVISDRDATGEERGFWFDTRDAGNGNGGHAFVADPVLWERHQADPGANPMPRGVIGPLLSHHQRLALIEYLKIHRDGPATPADYRASDCGLSDGTQ</sequence>
<evidence type="ECO:0000313" key="8">
    <source>
        <dbReference type="Proteomes" id="UP000599578"/>
    </source>
</evidence>
<dbReference type="InterPro" id="IPR051395">
    <property type="entry name" value="Cytochrome_c_Peroxidase/MauG"/>
</dbReference>
<dbReference type="PANTHER" id="PTHR30600:SF9">
    <property type="entry name" value="BLR7738 PROTEIN"/>
    <property type="match status" value="1"/>
</dbReference>
<evidence type="ECO:0000256" key="1">
    <source>
        <dbReference type="ARBA" id="ARBA00022617"/>
    </source>
</evidence>
<dbReference type="InterPro" id="IPR047758">
    <property type="entry name" value="CytoC_perox"/>
</dbReference>
<proteinExistence type="predicted"/>
<dbReference type="GO" id="GO:0020037">
    <property type="term" value="F:heme binding"/>
    <property type="evidence" value="ECO:0007669"/>
    <property type="project" value="InterPro"/>
</dbReference>
<dbReference type="Proteomes" id="UP000599578">
    <property type="component" value="Unassembled WGS sequence"/>
</dbReference>
<name>A0A918DQK1_9GAMM</name>
<accession>A0A918DQK1</accession>
<organism evidence="7 8">
    <name type="scientific">Marinobacterium nitratireducens</name>
    <dbReference type="NCBI Taxonomy" id="518897"/>
    <lineage>
        <taxon>Bacteria</taxon>
        <taxon>Pseudomonadati</taxon>
        <taxon>Pseudomonadota</taxon>
        <taxon>Gammaproteobacteria</taxon>
        <taxon>Oceanospirillales</taxon>
        <taxon>Oceanospirillaceae</taxon>
        <taxon>Marinobacterium</taxon>
    </lineage>
</organism>
<keyword evidence="5" id="KW-0812">Transmembrane</keyword>
<evidence type="ECO:0000313" key="7">
    <source>
        <dbReference type="EMBL" id="GGO77461.1"/>
    </source>
</evidence>
<dbReference type="Gene3D" id="1.10.760.10">
    <property type="entry name" value="Cytochrome c-like domain"/>
    <property type="match status" value="1"/>
</dbReference>
<feature type="domain" description="Cytochrome c" evidence="6">
    <location>
        <begin position="139"/>
        <end position="255"/>
    </location>
</feature>
<dbReference type="EMBL" id="BMLT01000002">
    <property type="protein sequence ID" value="GGO77461.1"/>
    <property type="molecule type" value="Genomic_DNA"/>
</dbReference>
<dbReference type="InterPro" id="IPR009056">
    <property type="entry name" value="Cyt_c-like_dom"/>
</dbReference>
<protein>
    <recommendedName>
        <fullName evidence="6">Cytochrome c domain-containing protein</fullName>
    </recommendedName>
</protein>
<evidence type="ECO:0000256" key="4">
    <source>
        <dbReference type="PROSITE-ProRule" id="PRU00433"/>
    </source>
</evidence>
<dbReference type="NCBIfam" id="NF040606">
    <property type="entry name" value="CytoC_perox"/>
    <property type="match status" value="1"/>
</dbReference>
<dbReference type="SUPFAM" id="SSF46626">
    <property type="entry name" value="Cytochrome c"/>
    <property type="match status" value="1"/>
</dbReference>
<evidence type="ECO:0000256" key="2">
    <source>
        <dbReference type="ARBA" id="ARBA00022723"/>
    </source>
</evidence>
<dbReference type="GO" id="GO:0009055">
    <property type="term" value="F:electron transfer activity"/>
    <property type="evidence" value="ECO:0007669"/>
    <property type="project" value="InterPro"/>
</dbReference>
<dbReference type="PROSITE" id="PS51007">
    <property type="entry name" value="CYTC"/>
    <property type="match status" value="1"/>
</dbReference>
<dbReference type="GO" id="GO:0046872">
    <property type="term" value="F:metal ion binding"/>
    <property type="evidence" value="ECO:0007669"/>
    <property type="project" value="UniProtKB-KW"/>
</dbReference>
<keyword evidence="5" id="KW-1133">Transmembrane helix</keyword>
<dbReference type="InterPro" id="IPR036909">
    <property type="entry name" value="Cyt_c-like_dom_sf"/>
</dbReference>
<dbReference type="Pfam" id="PF21419">
    <property type="entry name" value="RoxA-like_Cyt-c"/>
    <property type="match status" value="1"/>
</dbReference>
<evidence type="ECO:0000256" key="5">
    <source>
        <dbReference type="SAM" id="Phobius"/>
    </source>
</evidence>
<comment type="caution">
    <text evidence="7">The sequence shown here is derived from an EMBL/GenBank/DDBJ whole genome shotgun (WGS) entry which is preliminary data.</text>
</comment>
<gene>
    <name evidence="7" type="ORF">GCM10011348_07050</name>
</gene>
<feature type="transmembrane region" description="Helical" evidence="5">
    <location>
        <begin position="21"/>
        <end position="42"/>
    </location>
</feature>
<dbReference type="AlphaFoldDB" id="A0A918DQK1"/>
<evidence type="ECO:0000259" key="6">
    <source>
        <dbReference type="PROSITE" id="PS51007"/>
    </source>
</evidence>
<evidence type="ECO:0000256" key="3">
    <source>
        <dbReference type="ARBA" id="ARBA00023004"/>
    </source>
</evidence>
<dbReference type="GO" id="GO:0004130">
    <property type="term" value="F:cytochrome-c peroxidase activity"/>
    <property type="evidence" value="ECO:0007669"/>
    <property type="project" value="TreeGrafter"/>
</dbReference>
<keyword evidence="5" id="KW-0472">Membrane</keyword>
<reference evidence="7 8" key="1">
    <citation type="journal article" date="2014" name="Int. J. Syst. Evol. Microbiol.">
        <title>Complete genome sequence of Corynebacterium casei LMG S-19264T (=DSM 44701T), isolated from a smear-ripened cheese.</title>
        <authorList>
            <consortium name="US DOE Joint Genome Institute (JGI-PGF)"/>
            <person name="Walter F."/>
            <person name="Albersmeier A."/>
            <person name="Kalinowski J."/>
            <person name="Ruckert C."/>
        </authorList>
    </citation>
    <scope>NUCLEOTIDE SEQUENCE [LARGE SCALE GENOMIC DNA]</scope>
    <source>
        <strain evidence="7 8">CGMCC 1.7286</strain>
    </source>
</reference>
<dbReference type="PANTHER" id="PTHR30600">
    <property type="entry name" value="CYTOCHROME C PEROXIDASE-RELATED"/>
    <property type="match status" value="1"/>
</dbReference>
<keyword evidence="1 4" id="KW-0349">Heme</keyword>
<keyword evidence="8" id="KW-1185">Reference proteome</keyword>
<keyword evidence="3 4" id="KW-0408">Iron</keyword>
<keyword evidence="2 4" id="KW-0479">Metal-binding</keyword>